<dbReference type="PANTHER" id="PTHR42760">
    <property type="entry name" value="SHORT-CHAIN DEHYDROGENASES/REDUCTASES FAMILY MEMBER"/>
    <property type="match status" value="1"/>
</dbReference>
<gene>
    <name evidence="2" type="ORF">K7G82_25930</name>
</gene>
<dbReference type="Gene3D" id="3.40.50.720">
    <property type="entry name" value="NAD(P)-binding Rossmann-like Domain"/>
    <property type="match status" value="1"/>
</dbReference>
<dbReference type="RefSeq" id="WP_222992871.1">
    <property type="nucleotide sequence ID" value="NZ_JAINVV010000013.1"/>
</dbReference>
<dbReference type="SUPFAM" id="SSF51735">
    <property type="entry name" value="NAD(P)-binding Rossmann-fold domains"/>
    <property type="match status" value="1"/>
</dbReference>
<dbReference type="PRINTS" id="PR00081">
    <property type="entry name" value="GDHRDH"/>
</dbReference>
<evidence type="ECO:0000313" key="3">
    <source>
        <dbReference type="Proteomes" id="UP000706039"/>
    </source>
</evidence>
<dbReference type="EMBL" id="JAINVV010000013">
    <property type="protein sequence ID" value="MBY8825768.1"/>
    <property type="molecule type" value="Genomic_DNA"/>
</dbReference>
<dbReference type="InterPro" id="IPR002347">
    <property type="entry name" value="SDR_fam"/>
</dbReference>
<accession>A0ABS7PX26</accession>
<comment type="similarity">
    <text evidence="1">Belongs to the short-chain dehydrogenases/reductases (SDR) family.</text>
</comment>
<dbReference type="InterPro" id="IPR020904">
    <property type="entry name" value="Sc_DH/Rdtase_CS"/>
</dbReference>
<dbReference type="Proteomes" id="UP000706039">
    <property type="component" value="Unassembled WGS sequence"/>
</dbReference>
<protein>
    <submittedName>
        <fullName evidence="2">SDR family oxidoreductase</fullName>
    </submittedName>
</protein>
<evidence type="ECO:0000313" key="2">
    <source>
        <dbReference type="EMBL" id="MBY8825768.1"/>
    </source>
</evidence>
<name>A0ABS7PX26_9SPHN</name>
<dbReference type="Pfam" id="PF13561">
    <property type="entry name" value="adh_short_C2"/>
    <property type="match status" value="1"/>
</dbReference>
<dbReference type="PANTHER" id="PTHR42760:SF40">
    <property type="entry name" value="3-OXOACYL-[ACYL-CARRIER-PROTEIN] REDUCTASE, CHLOROPLASTIC"/>
    <property type="match status" value="1"/>
</dbReference>
<sequence length="255" mass="25523">MPEPRGLLAGQVALVTGAASGIGAATAALFAAEGAVVRRADLPGAGEIALDVTDAAAWDAAFDRIGREDGGLDILVNAAGIASAGAGDAAAIETVSLDNWRRVFAVNVEGTLLGCQAMLRHMAHARPGAIVNIASSAAAAPSPALGAYGASKAAVAQLTKSVAAAAALSGLPLRCNCVMPGMAETPMTAGMPPAYRQAWIEQIPEGRFAEPAEIAQTILFLASGMSSYVNGAALPVDGGLLSRPIVGLRRDDQAG</sequence>
<reference evidence="2 3" key="1">
    <citation type="submission" date="2021-08" db="EMBL/GenBank/DDBJ databases">
        <authorList>
            <person name="Tuo L."/>
        </authorList>
    </citation>
    <scope>NUCLEOTIDE SEQUENCE [LARGE SCALE GENOMIC DNA]</scope>
    <source>
        <strain evidence="2 3">JCM 31229</strain>
    </source>
</reference>
<organism evidence="2 3">
    <name type="scientific">Sphingomonas colocasiae</name>
    <dbReference type="NCBI Taxonomy" id="1848973"/>
    <lineage>
        <taxon>Bacteria</taxon>
        <taxon>Pseudomonadati</taxon>
        <taxon>Pseudomonadota</taxon>
        <taxon>Alphaproteobacteria</taxon>
        <taxon>Sphingomonadales</taxon>
        <taxon>Sphingomonadaceae</taxon>
        <taxon>Sphingomonas</taxon>
    </lineage>
</organism>
<proteinExistence type="inferred from homology"/>
<dbReference type="InterPro" id="IPR036291">
    <property type="entry name" value="NAD(P)-bd_dom_sf"/>
</dbReference>
<dbReference type="PRINTS" id="PR00080">
    <property type="entry name" value="SDRFAMILY"/>
</dbReference>
<evidence type="ECO:0000256" key="1">
    <source>
        <dbReference type="ARBA" id="ARBA00006484"/>
    </source>
</evidence>
<comment type="caution">
    <text evidence="2">The sequence shown here is derived from an EMBL/GenBank/DDBJ whole genome shotgun (WGS) entry which is preliminary data.</text>
</comment>
<keyword evidence="3" id="KW-1185">Reference proteome</keyword>
<dbReference type="PROSITE" id="PS00061">
    <property type="entry name" value="ADH_SHORT"/>
    <property type="match status" value="1"/>
</dbReference>